<feature type="repeat" description="PPR" evidence="3">
    <location>
        <begin position="197"/>
        <end position="231"/>
    </location>
</feature>
<keyword evidence="5" id="KW-1185">Reference proteome</keyword>
<proteinExistence type="inferred from homology"/>
<comment type="caution">
    <text evidence="4">The sequence shown here is derived from an EMBL/GenBank/DDBJ whole genome shotgun (WGS) entry which is preliminary data.</text>
</comment>
<dbReference type="Gene3D" id="1.25.40.10">
    <property type="entry name" value="Tetratricopeptide repeat domain"/>
    <property type="match status" value="1"/>
</dbReference>
<dbReference type="PANTHER" id="PTHR47447">
    <property type="entry name" value="OS03G0856100 PROTEIN"/>
    <property type="match status" value="1"/>
</dbReference>
<reference evidence="4 5" key="1">
    <citation type="journal article" date="2015" name="Genome Biol. Evol.">
        <title>Comparative Genomics of a Bacterivorous Green Alga Reveals Evolutionary Causalities and Consequences of Phago-Mixotrophic Mode of Nutrition.</title>
        <authorList>
            <person name="Burns J.A."/>
            <person name="Paasch A."/>
            <person name="Narechania A."/>
            <person name="Kim E."/>
        </authorList>
    </citation>
    <scope>NUCLEOTIDE SEQUENCE [LARGE SCALE GENOMIC DNA]</scope>
    <source>
        <strain evidence="4 5">PLY_AMNH</strain>
    </source>
</reference>
<dbReference type="PROSITE" id="PS51375">
    <property type="entry name" value="PPR"/>
    <property type="match status" value="1"/>
</dbReference>
<dbReference type="Proteomes" id="UP001190700">
    <property type="component" value="Unassembled WGS sequence"/>
</dbReference>
<sequence>MAQRLAANRPRPELRHTPSCSQIVLGSSSHPTKTCVSKSHHTKILRTHAHQVCQKSLRTLRTLPSERPAVSRRLCIQNGQVSKTDDEIRKDVTKRIIKFGRTNNPNEAVQALVDMGLKGVQPDIQAATATLAACVSCGQIQMAAKVYDEIFLQRVVVPDHLVFETLLRGYMACTPPQWGKSEALVAEMERVFGLQPSAATFNTLLEGCVRSNDTQMGSKLLDRMVAKDVFPDSKTYEVIKRKKILRAYFKKTFQ</sequence>
<evidence type="ECO:0000256" key="1">
    <source>
        <dbReference type="ARBA" id="ARBA00007626"/>
    </source>
</evidence>
<dbReference type="NCBIfam" id="TIGR00756">
    <property type="entry name" value="PPR"/>
    <property type="match status" value="1"/>
</dbReference>
<evidence type="ECO:0000313" key="4">
    <source>
        <dbReference type="EMBL" id="KAK3241134.1"/>
    </source>
</evidence>
<evidence type="ECO:0000313" key="5">
    <source>
        <dbReference type="Proteomes" id="UP001190700"/>
    </source>
</evidence>
<accession>A0AAE0EUW8</accession>
<comment type="similarity">
    <text evidence="1">Belongs to the PPR family. P subfamily.</text>
</comment>
<dbReference type="InterPro" id="IPR002885">
    <property type="entry name" value="PPR_rpt"/>
</dbReference>
<evidence type="ECO:0008006" key="6">
    <source>
        <dbReference type="Google" id="ProtNLM"/>
    </source>
</evidence>
<evidence type="ECO:0000256" key="3">
    <source>
        <dbReference type="PROSITE-ProRule" id="PRU00708"/>
    </source>
</evidence>
<organism evidence="4 5">
    <name type="scientific">Cymbomonas tetramitiformis</name>
    <dbReference type="NCBI Taxonomy" id="36881"/>
    <lineage>
        <taxon>Eukaryota</taxon>
        <taxon>Viridiplantae</taxon>
        <taxon>Chlorophyta</taxon>
        <taxon>Pyramimonadophyceae</taxon>
        <taxon>Pyramimonadales</taxon>
        <taxon>Pyramimonadaceae</taxon>
        <taxon>Cymbomonas</taxon>
    </lineage>
</organism>
<dbReference type="PANTHER" id="PTHR47447:SF28">
    <property type="entry name" value="PENTACOTRIPEPTIDE-REPEAT REGION OF PRORP DOMAIN-CONTAINING PROTEIN"/>
    <property type="match status" value="1"/>
</dbReference>
<name>A0AAE0EUW8_9CHLO</name>
<dbReference type="AlphaFoldDB" id="A0AAE0EUW8"/>
<keyword evidence="2" id="KW-0677">Repeat</keyword>
<dbReference type="InterPro" id="IPR011990">
    <property type="entry name" value="TPR-like_helical_dom_sf"/>
</dbReference>
<dbReference type="Pfam" id="PF13041">
    <property type="entry name" value="PPR_2"/>
    <property type="match status" value="1"/>
</dbReference>
<evidence type="ECO:0000256" key="2">
    <source>
        <dbReference type="ARBA" id="ARBA00022737"/>
    </source>
</evidence>
<gene>
    <name evidence="4" type="ORF">CYMTET_49067</name>
</gene>
<dbReference type="EMBL" id="LGRX02033462">
    <property type="protein sequence ID" value="KAK3241134.1"/>
    <property type="molecule type" value="Genomic_DNA"/>
</dbReference>
<protein>
    <recommendedName>
        <fullName evidence="6">Pentatricopeptide repeat-containing protein</fullName>
    </recommendedName>
</protein>